<name>A0ABV6YVF6_UNCC1</name>
<keyword evidence="5" id="KW-0804">Transcription</keyword>
<dbReference type="PROSITE" id="PS00688">
    <property type="entry name" value="SIGMA54_INTERACT_3"/>
    <property type="match status" value="1"/>
</dbReference>
<proteinExistence type="predicted"/>
<accession>A0ABV6YVF6</accession>
<dbReference type="InterPro" id="IPR025944">
    <property type="entry name" value="Sigma_54_int_dom_CS"/>
</dbReference>
<keyword evidence="1" id="KW-0547">Nucleotide-binding</keyword>
<evidence type="ECO:0000256" key="4">
    <source>
        <dbReference type="ARBA" id="ARBA00023125"/>
    </source>
</evidence>
<dbReference type="InterPro" id="IPR058031">
    <property type="entry name" value="AAA_lid_NorR"/>
</dbReference>
<dbReference type="Gene3D" id="3.40.50.2300">
    <property type="match status" value="1"/>
</dbReference>
<keyword evidence="4" id="KW-0238">DNA-binding</keyword>
<dbReference type="Gene3D" id="3.40.50.300">
    <property type="entry name" value="P-loop containing nucleotide triphosphate hydrolases"/>
    <property type="match status" value="1"/>
</dbReference>
<dbReference type="SUPFAM" id="SSF52540">
    <property type="entry name" value="P-loop containing nucleoside triphosphate hydrolases"/>
    <property type="match status" value="1"/>
</dbReference>
<dbReference type="SMART" id="SM00448">
    <property type="entry name" value="REC"/>
    <property type="match status" value="1"/>
</dbReference>
<organism evidence="9 10">
    <name type="scientific">candidate division CSSED10-310 bacterium</name>
    <dbReference type="NCBI Taxonomy" id="2855610"/>
    <lineage>
        <taxon>Bacteria</taxon>
        <taxon>Bacteria division CSSED10-310</taxon>
    </lineage>
</organism>
<dbReference type="Pfam" id="PF25601">
    <property type="entry name" value="AAA_lid_14"/>
    <property type="match status" value="1"/>
</dbReference>
<evidence type="ECO:0000259" key="8">
    <source>
        <dbReference type="PROSITE" id="PS50110"/>
    </source>
</evidence>
<dbReference type="Gene3D" id="1.10.8.60">
    <property type="match status" value="1"/>
</dbReference>
<evidence type="ECO:0000256" key="5">
    <source>
        <dbReference type="ARBA" id="ARBA00023163"/>
    </source>
</evidence>
<dbReference type="InterPro" id="IPR002078">
    <property type="entry name" value="Sigma_54_int"/>
</dbReference>
<evidence type="ECO:0000256" key="1">
    <source>
        <dbReference type="ARBA" id="ARBA00022741"/>
    </source>
</evidence>
<dbReference type="PRINTS" id="PR01590">
    <property type="entry name" value="HTHFIS"/>
</dbReference>
<feature type="modified residue" description="4-aspartylphosphate" evidence="6">
    <location>
        <position position="54"/>
    </location>
</feature>
<dbReference type="PANTHER" id="PTHR32071">
    <property type="entry name" value="TRANSCRIPTIONAL REGULATORY PROTEIN"/>
    <property type="match status" value="1"/>
</dbReference>
<evidence type="ECO:0000256" key="3">
    <source>
        <dbReference type="ARBA" id="ARBA00023015"/>
    </source>
</evidence>
<evidence type="ECO:0000256" key="6">
    <source>
        <dbReference type="PROSITE-ProRule" id="PRU00169"/>
    </source>
</evidence>
<protein>
    <submittedName>
        <fullName evidence="9">Sigma-54-dependent transcriptional regulator</fullName>
    </submittedName>
</protein>
<keyword evidence="6" id="KW-0597">Phosphoprotein</keyword>
<keyword evidence="10" id="KW-1185">Reference proteome</keyword>
<dbReference type="InterPro" id="IPR025943">
    <property type="entry name" value="Sigma_54_int_dom_ATP-bd_2"/>
</dbReference>
<dbReference type="PROSITE" id="PS00676">
    <property type="entry name" value="SIGMA54_INTERACT_2"/>
    <property type="match status" value="1"/>
</dbReference>
<feature type="domain" description="Sigma-54 factor interaction" evidence="7">
    <location>
        <begin position="144"/>
        <end position="373"/>
    </location>
</feature>
<dbReference type="SUPFAM" id="SSF52172">
    <property type="entry name" value="CheY-like"/>
    <property type="match status" value="1"/>
</dbReference>
<dbReference type="PROSITE" id="PS50045">
    <property type="entry name" value="SIGMA54_INTERACT_4"/>
    <property type="match status" value="1"/>
</dbReference>
<dbReference type="Pfam" id="PF00158">
    <property type="entry name" value="Sigma54_activat"/>
    <property type="match status" value="1"/>
</dbReference>
<dbReference type="InterPro" id="IPR025662">
    <property type="entry name" value="Sigma_54_int_dom_ATP-bd_1"/>
</dbReference>
<evidence type="ECO:0000313" key="10">
    <source>
        <dbReference type="Proteomes" id="UP001594351"/>
    </source>
</evidence>
<evidence type="ECO:0000259" key="7">
    <source>
        <dbReference type="PROSITE" id="PS50045"/>
    </source>
</evidence>
<dbReference type="InterPro" id="IPR001789">
    <property type="entry name" value="Sig_transdc_resp-reg_receiver"/>
</dbReference>
<evidence type="ECO:0000313" key="9">
    <source>
        <dbReference type="EMBL" id="MFC1850081.1"/>
    </source>
</evidence>
<comment type="caution">
    <text evidence="9">The sequence shown here is derived from an EMBL/GenBank/DDBJ whole genome shotgun (WGS) entry which is preliminary data.</text>
</comment>
<dbReference type="Pfam" id="PF02954">
    <property type="entry name" value="HTH_8"/>
    <property type="match status" value="1"/>
</dbReference>
<dbReference type="InterPro" id="IPR002197">
    <property type="entry name" value="HTH_Fis"/>
</dbReference>
<dbReference type="Proteomes" id="UP001594351">
    <property type="component" value="Unassembled WGS sequence"/>
</dbReference>
<dbReference type="InterPro" id="IPR003593">
    <property type="entry name" value="AAA+_ATPase"/>
</dbReference>
<dbReference type="InterPro" id="IPR027417">
    <property type="entry name" value="P-loop_NTPase"/>
</dbReference>
<dbReference type="Pfam" id="PF00072">
    <property type="entry name" value="Response_reg"/>
    <property type="match status" value="1"/>
</dbReference>
<dbReference type="SMART" id="SM00382">
    <property type="entry name" value="AAA"/>
    <property type="match status" value="1"/>
</dbReference>
<dbReference type="Gene3D" id="1.10.10.60">
    <property type="entry name" value="Homeodomain-like"/>
    <property type="match status" value="1"/>
</dbReference>
<dbReference type="CDD" id="cd00009">
    <property type="entry name" value="AAA"/>
    <property type="match status" value="1"/>
</dbReference>
<dbReference type="EMBL" id="JBHPBY010000075">
    <property type="protein sequence ID" value="MFC1850081.1"/>
    <property type="molecule type" value="Genomic_DNA"/>
</dbReference>
<keyword evidence="2" id="KW-0067">ATP-binding</keyword>
<sequence length="464" mass="52784">MAHENILVVDDEESICHILSVILAKESYSVDTALTGAAALEKITATQYDLILCDIRMPDMDGISLLKKTIQLHPDQMVIMMTAFGTIESAVEAMRDGAYDYLSKPIKAKEIILHVRKALERKKLFTENIYLREVVQEKFSFNKIIGKSPHIIKIFDTIKKIAPYKSTVLITGESGTGKELIAKAIHYNSNRRNNPFIAVNCGAIPAELLESELFGHVRGSFTGAHTTKRGLFVDAHGGTLFLDEIADIPENSQVKLLRALQEDEIRAVGSNQTVKIDVRIISATEQILENKIKENTFRESLYYRLNVVHIELPPLRKREIDIPLIAQHFITRWCRKNDKAPLAISPSAMESLLNYHWPGNVRELENVIERAVLMADDCTIMKENLPPKLFQKKSDIHISLPDDQFDLKKIHKDVSALVERRLILQALRKSKYNRTHAAKLLNISHRSLLYKIKEYKLECEEEVS</sequence>
<gene>
    <name evidence="9" type="ORF">ACFL27_07810</name>
</gene>
<dbReference type="PROSITE" id="PS50110">
    <property type="entry name" value="RESPONSE_REGULATORY"/>
    <property type="match status" value="1"/>
</dbReference>
<dbReference type="PROSITE" id="PS00675">
    <property type="entry name" value="SIGMA54_INTERACT_1"/>
    <property type="match status" value="1"/>
</dbReference>
<dbReference type="InterPro" id="IPR009057">
    <property type="entry name" value="Homeodomain-like_sf"/>
</dbReference>
<dbReference type="SUPFAM" id="SSF46689">
    <property type="entry name" value="Homeodomain-like"/>
    <property type="match status" value="1"/>
</dbReference>
<keyword evidence="3" id="KW-0805">Transcription regulation</keyword>
<evidence type="ECO:0000256" key="2">
    <source>
        <dbReference type="ARBA" id="ARBA00022840"/>
    </source>
</evidence>
<feature type="domain" description="Response regulatory" evidence="8">
    <location>
        <begin position="5"/>
        <end position="119"/>
    </location>
</feature>
<dbReference type="InterPro" id="IPR011006">
    <property type="entry name" value="CheY-like_superfamily"/>
</dbReference>
<reference evidence="9 10" key="1">
    <citation type="submission" date="2024-09" db="EMBL/GenBank/DDBJ databases">
        <title>Laminarin stimulates single cell rates of sulfate reduction while oxygen inhibits transcriptomic activity in coastal marine sediment.</title>
        <authorList>
            <person name="Lindsay M."/>
            <person name="Orcutt B."/>
            <person name="Emerson D."/>
            <person name="Stepanauskas R."/>
            <person name="D'Angelo T."/>
        </authorList>
    </citation>
    <scope>NUCLEOTIDE SEQUENCE [LARGE SCALE GENOMIC DNA]</scope>
    <source>
        <strain evidence="9">SAG AM-311-K15</strain>
    </source>
</reference>